<dbReference type="InterPro" id="IPR014989">
    <property type="entry name" value="DUF1839"/>
</dbReference>
<dbReference type="EMBL" id="JBHSMQ010000015">
    <property type="protein sequence ID" value="MFC5458057.1"/>
    <property type="molecule type" value="Genomic_DNA"/>
</dbReference>
<keyword evidence="2" id="KW-1185">Reference proteome</keyword>
<dbReference type="RefSeq" id="WP_377172010.1">
    <property type="nucleotide sequence ID" value="NZ_JBHSMQ010000015.1"/>
</dbReference>
<accession>A0ABW0KZB5</accession>
<sequence length="325" mass="37174">MSRPFPALDPQTYVRHRLHTQEREWAETNCYVDVWIEVLHARGLEPIAALPFTLGIDFEGDQWTFFKYQLADLYDLYALDVQELAIYRPLTAHIEEQLSLGRPLLVELDSFYLPDTAGSAYQLEHVKTTVAIAEIDMERQRLGYFHAQGYYHLEGDDFVNIFHLRGEKNPAILPPYCEIVKNAAAQPLQGEALLDASLVLLKRQLQRLPVENPFVKFRARFEADMQWLINEPITTFHQYSFATLRQFGSCYELAGTYLKWLQGQGVAGLDTAIESVLGLSASAKALQFQLARAMARKKPIDFTPVDQMAERWTLAMQQLKSAFPA</sequence>
<proteinExistence type="predicted"/>
<dbReference type="Pfam" id="PF08893">
    <property type="entry name" value="DUF1839"/>
    <property type="match status" value="1"/>
</dbReference>
<comment type="caution">
    <text evidence="1">The sequence shown here is derived from an EMBL/GenBank/DDBJ whole genome shotgun (WGS) entry which is preliminary data.</text>
</comment>
<evidence type="ECO:0000313" key="2">
    <source>
        <dbReference type="Proteomes" id="UP001596052"/>
    </source>
</evidence>
<organism evidence="1 2">
    <name type="scientific">Prosthecobacter fluviatilis</name>
    <dbReference type="NCBI Taxonomy" id="445931"/>
    <lineage>
        <taxon>Bacteria</taxon>
        <taxon>Pseudomonadati</taxon>
        <taxon>Verrucomicrobiota</taxon>
        <taxon>Verrucomicrobiia</taxon>
        <taxon>Verrucomicrobiales</taxon>
        <taxon>Verrucomicrobiaceae</taxon>
        <taxon>Prosthecobacter</taxon>
    </lineage>
</organism>
<name>A0ABW0KZB5_9BACT</name>
<protein>
    <submittedName>
        <fullName evidence="1">DUF1839 family protein</fullName>
    </submittedName>
</protein>
<dbReference type="Proteomes" id="UP001596052">
    <property type="component" value="Unassembled WGS sequence"/>
</dbReference>
<evidence type="ECO:0000313" key="1">
    <source>
        <dbReference type="EMBL" id="MFC5458057.1"/>
    </source>
</evidence>
<gene>
    <name evidence="1" type="ORF">ACFQDI_24515</name>
</gene>
<reference evidence="2" key="1">
    <citation type="journal article" date="2019" name="Int. J. Syst. Evol. Microbiol.">
        <title>The Global Catalogue of Microorganisms (GCM) 10K type strain sequencing project: providing services to taxonomists for standard genome sequencing and annotation.</title>
        <authorList>
            <consortium name="The Broad Institute Genomics Platform"/>
            <consortium name="The Broad Institute Genome Sequencing Center for Infectious Disease"/>
            <person name="Wu L."/>
            <person name="Ma J."/>
        </authorList>
    </citation>
    <scope>NUCLEOTIDE SEQUENCE [LARGE SCALE GENOMIC DNA]</scope>
    <source>
        <strain evidence="2">CGMCC 4.1469</strain>
    </source>
</reference>